<protein>
    <submittedName>
        <fullName evidence="2">DUF308 domain-containing protein</fullName>
    </submittedName>
</protein>
<keyword evidence="3" id="KW-1185">Reference proteome</keyword>
<dbReference type="Proteomes" id="UP000540698">
    <property type="component" value="Unassembled WGS sequence"/>
</dbReference>
<organism evidence="2 3">
    <name type="scientific">Nocardia gamkensis</name>
    <dbReference type="NCBI Taxonomy" id="352869"/>
    <lineage>
        <taxon>Bacteria</taxon>
        <taxon>Bacillati</taxon>
        <taxon>Actinomycetota</taxon>
        <taxon>Actinomycetes</taxon>
        <taxon>Mycobacteriales</taxon>
        <taxon>Nocardiaceae</taxon>
        <taxon>Nocardia</taxon>
    </lineage>
</organism>
<reference evidence="2 3" key="1">
    <citation type="submission" date="2020-04" db="EMBL/GenBank/DDBJ databases">
        <title>MicrobeNet Type strains.</title>
        <authorList>
            <person name="Nicholson A.C."/>
        </authorList>
    </citation>
    <scope>NUCLEOTIDE SEQUENCE [LARGE SCALE GENOMIC DNA]</scope>
    <source>
        <strain evidence="2 3">DSM 44956</strain>
    </source>
</reference>
<dbReference type="PANTHER" id="PTHR34989">
    <property type="entry name" value="PROTEIN HDED"/>
    <property type="match status" value="1"/>
</dbReference>
<name>A0A7X6L1G0_9NOCA</name>
<comment type="caution">
    <text evidence="2">The sequence shown here is derived from an EMBL/GenBank/DDBJ whole genome shotgun (WGS) entry which is preliminary data.</text>
</comment>
<evidence type="ECO:0000256" key="1">
    <source>
        <dbReference type="SAM" id="Phobius"/>
    </source>
</evidence>
<proteinExistence type="predicted"/>
<sequence length="198" mass="20404">MPETEIGGRAEPLVGTARQTVLVAGACSMIMGVALAVWPHKSLPTAELLSGGYLLLNGVLQLVVTIGARFLTALRVLVLVSGGLSGLLAMLCFAGGNSTLLLSFWIGLAWAIRGICHATVAVWVDDLPGRGRQELFGLVTLVLGVLVAAVPFDSPDALGWVAGPCLLAIGTMEAWFAAGTRRGGVAMPGVVATMRLDG</sequence>
<dbReference type="InterPro" id="IPR005325">
    <property type="entry name" value="DUF308_memb"/>
</dbReference>
<feature type="transmembrane region" description="Helical" evidence="1">
    <location>
        <begin position="135"/>
        <end position="152"/>
    </location>
</feature>
<dbReference type="RefSeq" id="WP_062970338.1">
    <property type="nucleotide sequence ID" value="NZ_JAAXOS010000003.1"/>
</dbReference>
<feature type="transmembrane region" description="Helical" evidence="1">
    <location>
        <begin position="76"/>
        <end position="96"/>
    </location>
</feature>
<keyword evidence="1" id="KW-1133">Transmembrane helix</keyword>
<accession>A0A7X6L1G0</accession>
<gene>
    <name evidence="2" type="ORF">HGB38_07690</name>
</gene>
<dbReference type="AlphaFoldDB" id="A0A7X6L1G0"/>
<keyword evidence="1" id="KW-0472">Membrane</keyword>
<evidence type="ECO:0000313" key="3">
    <source>
        <dbReference type="Proteomes" id="UP000540698"/>
    </source>
</evidence>
<feature type="transmembrane region" description="Helical" evidence="1">
    <location>
        <begin position="21"/>
        <end position="39"/>
    </location>
</feature>
<dbReference type="GO" id="GO:0005886">
    <property type="term" value="C:plasma membrane"/>
    <property type="evidence" value="ECO:0007669"/>
    <property type="project" value="TreeGrafter"/>
</dbReference>
<dbReference type="InterPro" id="IPR052712">
    <property type="entry name" value="Acid_resist_chaperone_HdeD"/>
</dbReference>
<feature type="transmembrane region" description="Helical" evidence="1">
    <location>
        <begin position="51"/>
        <end position="71"/>
    </location>
</feature>
<dbReference type="PANTHER" id="PTHR34989:SF1">
    <property type="entry name" value="PROTEIN HDED"/>
    <property type="match status" value="1"/>
</dbReference>
<feature type="transmembrane region" description="Helical" evidence="1">
    <location>
        <begin position="158"/>
        <end position="178"/>
    </location>
</feature>
<dbReference type="EMBL" id="JAAXOS010000003">
    <property type="protein sequence ID" value="NKY26100.1"/>
    <property type="molecule type" value="Genomic_DNA"/>
</dbReference>
<feature type="transmembrane region" description="Helical" evidence="1">
    <location>
        <begin position="102"/>
        <end position="123"/>
    </location>
</feature>
<dbReference type="Pfam" id="PF03729">
    <property type="entry name" value="DUF308"/>
    <property type="match status" value="2"/>
</dbReference>
<evidence type="ECO:0000313" key="2">
    <source>
        <dbReference type="EMBL" id="NKY26100.1"/>
    </source>
</evidence>
<keyword evidence="1" id="KW-0812">Transmembrane</keyword>